<dbReference type="EMBL" id="JAPZBS010000001">
    <property type="protein sequence ID" value="KAJ5389620.1"/>
    <property type="molecule type" value="Genomic_DNA"/>
</dbReference>
<accession>A0A9W9VUW4</accession>
<comment type="caution">
    <text evidence="1">The sequence shown here is derived from an EMBL/GenBank/DDBJ whole genome shotgun (WGS) entry which is preliminary data.</text>
</comment>
<reference evidence="1" key="2">
    <citation type="journal article" date="2023" name="IMA Fungus">
        <title>Comparative genomic study of the Penicillium genus elucidates a diverse pangenome and 15 lateral gene transfer events.</title>
        <authorList>
            <person name="Petersen C."/>
            <person name="Sorensen T."/>
            <person name="Nielsen M.R."/>
            <person name="Sondergaard T.E."/>
            <person name="Sorensen J.L."/>
            <person name="Fitzpatrick D.A."/>
            <person name="Frisvad J.C."/>
            <person name="Nielsen K.L."/>
        </authorList>
    </citation>
    <scope>NUCLEOTIDE SEQUENCE</scope>
    <source>
        <strain evidence="1">IBT 29864</strain>
    </source>
</reference>
<proteinExistence type="predicted"/>
<organism evidence="1 2">
    <name type="scientific">Penicillium cataractarum</name>
    <dbReference type="NCBI Taxonomy" id="2100454"/>
    <lineage>
        <taxon>Eukaryota</taxon>
        <taxon>Fungi</taxon>
        <taxon>Dikarya</taxon>
        <taxon>Ascomycota</taxon>
        <taxon>Pezizomycotina</taxon>
        <taxon>Eurotiomycetes</taxon>
        <taxon>Eurotiomycetidae</taxon>
        <taxon>Eurotiales</taxon>
        <taxon>Aspergillaceae</taxon>
        <taxon>Penicillium</taxon>
    </lineage>
</organism>
<dbReference type="RefSeq" id="XP_056560348.1">
    <property type="nucleotide sequence ID" value="XM_056693619.1"/>
</dbReference>
<evidence type="ECO:0000313" key="2">
    <source>
        <dbReference type="Proteomes" id="UP001147782"/>
    </source>
</evidence>
<protein>
    <submittedName>
        <fullName evidence="1">Uncharacterized protein</fullName>
    </submittedName>
</protein>
<dbReference type="AlphaFoldDB" id="A0A9W9VUW4"/>
<dbReference type="GeneID" id="81432796"/>
<dbReference type="Proteomes" id="UP001147782">
    <property type="component" value="Unassembled WGS sequence"/>
</dbReference>
<reference evidence="1" key="1">
    <citation type="submission" date="2022-11" db="EMBL/GenBank/DDBJ databases">
        <authorList>
            <person name="Petersen C."/>
        </authorList>
    </citation>
    <scope>NUCLEOTIDE SEQUENCE</scope>
    <source>
        <strain evidence="1">IBT 29864</strain>
    </source>
</reference>
<name>A0A9W9VUW4_9EURO</name>
<gene>
    <name evidence="1" type="ORF">N7496_000688</name>
</gene>
<keyword evidence="2" id="KW-1185">Reference proteome</keyword>
<sequence>MCRKYDLVAQTGQYEEMVRRRKSVRWEGPAYPNRASGRGLIGLRMAMLKIGFQSNWMNDGRARGKGSLSSHQAWVGFNAVRRALRACHRATACWKHGRNPGFVKEKDEEEEI</sequence>
<evidence type="ECO:0000313" key="1">
    <source>
        <dbReference type="EMBL" id="KAJ5389620.1"/>
    </source>
</evidence>